<dbReference type="HOGENOM" id="CLU_002157_1_2_11"/>
<feature type="domain" description="Hydantoinase/oxoprolinase N-terminal" evidence="2">
    <location>
        <begin position="5"/>
        <end position="111"/>
    </location>
</feature>
<dbReference type="GO" id="GO:0006749">
    <property type="term" value="P:glutathione metabolic process"/>
    <property type="evidence" value="ECO:0007669"/>
    <property type="project" value="TreeGrafter"/>
</dbReference>
<dbReference type="PANTHER" id="PTHR11365">
    <property type="entry name" value="5-OXOPROLINASE RELATED"/>
    <property type="match status" value="1"/>
</dbReference>
<evidence type="ECO:0000313" key="3">
    <source>
        <dbReference type="EMBL" id="ABD11605.1"/>
    </source>
</evidence>
<gene>
    <name evidence="3" type="ordered locus">Francci3_2237</name>
</gene>
<organism evidence="3 4">
    <name type="scientific">Frankia casuarinae (strain DSM 45818 / CECT 9043 / HFP020203 / CcI3)</name>
    <dbReference type="NCBI Taxonomy" id="106370"/>
    <lineage>
        <taxon>Bacteria</taxon>
        <taxon>Bacillati</taxon>
        <taxon>Actinomycetota</taxon>
        <taxon>Actinomycetes</taxon>
        <taxon>Frankiales</taxon>
        <taxon>Frankiaceae</taxon>
        <taxon>Frankia</taxon>
    </lineage>
</organism>
<name>Q2JAT7_FRACC</name>
<dbReference type="STRING" id="106370.Francci3_2237"/>
<feature type="domain" description="Hydantoinase A/oxoprolinase" evidence="1">
    <location>
        <begin position="195"/>
        <end position="479"/>
    </location>
</feature>
<dbReference type="InterPro" id="IPR045079">
    <property type="entry name" value="Oxoprolinase-like"/>
</dbReference>
<dbReference type="Pfam" id="PF05378">
    <property type="entry name" value="Hydant_A_N"/>
    <property type="match status" value="1"/>
</dbReference>
<evidence type="ECO:0000313" key="4">
    <source>
        <dbReference type="Proteomes" id="UP000001937"/>
    </source>
</evidence>
<dbReference type="PANTHER" id="PTHR11365:SF23">
    <property type="entry name" value="HYPOTHETICAL 5-OXOPROLINASE (EUROFUNG)-RELATED"/>
    <property type="match status" value="1"/>
</dbReference>
<reference evidence="3 4" key="1">
    <citation type="journal article" date="2007" name="Genome Res.">
        <title>Genome characteristics of facultatively symbiotic Frankia sp. strains reflect host range and host plant biogeography.</title>
        <authorList>
            <person name="Normand P."/>
            <person name="Lapierre P."/>
            <person name="Tisa L.S."/>
            <person name="Gogarten J.P."/>
            <person name="Alloisio N."/>
            <person name="Bagnarol E."/>
            <person name="Bassi C.A."/>
            <person name="Berry A.M."/>
            <person name="Bickhart D.M."/>
            <person name="Choisne N."/>
            <person name="Couloux A."/>
            <person name="Cournoyer B."/>
            <person name="Cruveiller S."/>
            <person name="Daubin V."/>
            <person name="Demange N."/>
            <person name="Francino M.P."/>
            <person name="Goltsman E."/>
            <person name="Huang Y."/>
            <person name="Kopp O.R."/>
            <person name="Labarre L."/>
            <person name="Lapidus A."/>
            <person name="Lavire C."/>
            <person name="Marechal J."/>
            <person name="Martinez M."/>
            <person name="Mastronunzio J.E."/>
            <person name="Mullin B.C."/>
            <person name="Niemann J."/>
            <person name="Pujic P."/>
            <person name="Rawnsley T."/>
            <person name="Rouy Z."/>
            <person name="Schenowitz C."/>
            <person name="Sellstedt A."/>
            <person name="Tavares F."/>
            <person name="Tomkins J.P."/>
            <person name="Vallenet D."/>
            <person name="Valverde C."/>
            <person name="Wall L.G."/>
            <person name="Wang Y."/>
            <person name="Medigue C."/>
            <person name="Benson D.R."/>
        </authorList>
    </citation>
    <scope>NUCLEOTIDE SEQUENCE [LARGE SCALE GENOMIC DNA]</scope>
    <source>
        <strain evidence="4">DSM 45818 / CECT 9043 / CcI3</strain>
    </source>
</reference>
<protein>
    <submittedName>
        <fullName evidence="3">Hydantoinase/oxoprolinase</fullName>
    </submittedName>
</protein>
<dbReference type="Pfam" id="PF01968">
    <property type="entry name" value="Hydantoinase_A"/>
    <property type="match status" value="1"/>
</dbReference>
<dbReference type="OrthoDB" id="9768323at2"/>
<accession>A0A1X1PUZ4</accession>
<dbReference type="EMBL" id="CP000249">
    <property type="protein sequence ID" value="ABD11605.1"/>
    <property type="molecule type" value="Genomic_DNA"/>
</dbReference>
<accession>Q2JAT7</accession>
<evidence type="ECO:0000259" key="2">
    <source>
        <dbReference type="Pfam" id="PF05378"/>
    </source>
</evidence>
<dbReference type="Proteomes" id="UP000001937">
    <property type="component" value="Chromosome"/>
</dbReference>
<dbReference type="InterPro" id="IPR002821">
    <property type="entry name" value="Hydantoinase_A"/>
</dbReference>
<sequence length="638" mass="66867">MGILVNIDNGGTFTDVCVTDGERIVHAKTPTTPHDLTQCFVDGLRTASDRLYGEEDTARLLRETEYLRYSTTSGTNAVVERKGAPVALLVDSGAEEDVYGIANLVDASLWQALVPHSPVGITVGADGSVGLAEFTTAINELLATSTSRIVIALRSAAAERAIKNLLLERYPRHLLGAVPFTLSHELVHDVDDARRVLTAVLNSYLHPGMEHFLYGAEKACRENGLPRPLLIFRNDGDSARVAKTTALKTWGSGPRGGLEGSVAYASLYGADVLVGVDVGGTTTDVSVVVDKALTVHAHGRVDSAQTSLPIPDLSSIGLGGSSVVQVVNGQIQIGPRSVGAAPGPASFGRGGTDATVTDALLLAGVLDPDNYLGGDLKLDPARAERALLTHVGEPLSLSAQAAALAVLRVFEEQAGAAVKEMISAAGREPGEATLLAFGGAGPVLASGIARAAGIARVIVPHLSAVFSAFGIGFSGLAHEYSVPMPGVDVEVKAARDDLLTRARRDMFGEGVSIDECTVETRGRFIVDGVLRDETWTDGSSPGQADQLVVRAWYPLPTFELVADEHGTVQPAAADGSRRIHFADGNEQEIAVYRPENLEPGQGAAGPALVAGDYLTCLIEPGWGFRVSSNSDLILEAQQ</sequence>
<evidence type="ECO:0000259" key="1">
    <source>
        <dbReference type="Pfam" id="PF01968"/>
    </source>
</evidence>
<dbReference type="GO" id="GO:0005829">
    <property type="term" value="C:cytosol"/>
    <property type="evidence" value="ECO:0007669"/>
    <property type="project" value="TreeGrafter"/>
</dbReference>
<dbReference type="eggNOG" id="COG0145">
    <property type="taxonomic scope" value="Bacteria"/>
</dbReference>
<dbReference type="GO" id="GO:0017168">
    <property type="term" value="F:5-oxoprolinase (ATP-hydrolyzing) activity"/>
    <property type="evidence" value="ECO:0007669"/>
    <property type="project" value="TreeGrafter"/>
</dbReference>
<dbReference type="InterPro" id="IPR008040">
    <property type="entry name" value="Hydant_A_N"/>
</dbReference>
<dbReference type="KEGG" id="fra:Francci3_2237"/>
<keyword evidence="4" id="KW-1185">Reference proteome</keyword>
<proteinExistence type="predicted"/>
<dbReference type="RefSeq" id="WP_011436651.1">
    <property type="nucleotide sequence ID" value="NC_007777.1"/>
</dbReference>
<dbReference type="AlphaFoldDB" id="Q2JAT7"/>